<dbReference type="Pfam" id="PF07669">
    <property type="entry name" value="Eco57I"/>
    <property type="match status" value="1"/>
</dbReference>
<dbReference type="Gene3D" id="3.40.50.150">
    <property type="entry name" value="Vaccinia Virus protein VP39"/>
    <property type="match status" value="1"/>
</dbReference>
<organism evidence="2">
    <name type="scientific">marine sediment metagenome</name>
    <dbReference type="NCBI Taxonomy" id="412755"/>
    <lineage>
        <taxon>unclassified sequences</taxon>
        <taxon>metagenomes</taxon>
        <taxon>ecological metagenomes</taxon>
    </lineage>
</organism>
<feature type="domain" description="Type II methyltransferase M.TaqI-like" evidence="1">
    <location>
        <begin position="3"/>
        <end position="62"/>
    </location>
</feature>
<dbReference type="InterPro" id="IPR029063">
    <property type="entry name" value="SAM-dependent_MTases_sf"/>
</dbReference>
<gene>
    <name evidence="2" type="ORF">S01H1_22182</name>
</gene>
<dbReference type="SUPFAM" id="SSF53335">
    <property type="entry name" value="S-adenosyl-L-methionine-dependent methyltransferases"/>
    <property type="match status" value="1"/>
</dbReference>
<comment type="caution">
    <text evidence="2">The sequence shown here is derived from an EMBL/GenBank/DDBJ whole genome shotgun (WGS) entry which is preliminary data.</text>
</comment>
<dbReference type="InterPro" id="IPR011639">
    <property type="entry name" value="MethylTrfase_TaqI-like_dom"/>
</dbReference>
<name>X0UFS5_9ZZZZ</name>
<protein>
    <recommendedName>
        <fullName evidence="1">Type II methyltransferase M.TaqI-like domain-containing protein</fullName>
    </recommendedName>
</protein>
<evidence type="ECO:0000313" key="2">
    <source>
        <dbReference type="EMBL" id="GAF99257.1"/>
    </source>
</evidence>
<evidence type="ECO:0000259" key="1">
    <source>
        <dbReference type="Pfam" id="PF07669"/>
    </source>
</evidence>
<proteinExistence type="predicted"/>
<accession>X0UFS5</accession>
<dbReference type="EMBL" id="BARS01012464">
    <property type="protein sequence ID" value="GAF99257.1"/>
    <property type="molecule type" value="Genomic_DNA"/>
</dbReference>
<dbReference type="GO" id="GO:0006304">
    <property type="term" value="P:DNA modification"/>
    <property type="evidence" value="ECO:0007669"/>
    <property type="project" value="InterPro"/>
</dbReference>
<dbReference type="AlphaFoldDB" id="X0UFS5"/>
<sequence length="216" mass="25281">DYFDGRPNIFIIFIIKSLLLLNDNGILSFVLPKSFLNCLYYDKTRKYINQHYQILNILECNDDYLETQQETIVIIIQKTKKTDLSNKKYCLNIGNYTIFGDPKNIIRLQSLYNNSSTLTNMGFTVSVGNIVWNQCKKDLSDDKDKTLLIYSSDIKNHQLVVQKYNNKEKKNYINKSGKKDPLLVINRGYGNGKYIFNYCIINENDDIEYLVENHLI</sequence>
<feature type="non-terminal residue" evidence="2">
    <location>
        <position position="1"/>
    </location>
</feature>
<feature type="non-terminal residue" evidence="2">
    <location>
        <position position="216"/>
    </location>
</feature>
<reference evidence="2" key="1">
    <citation type="journal article" date="2014" name="Front. Microbiol.">
        <title>High frequency of phylogenetically diverse reductive dehalogenase-homologous genes in deep subseafloor sedimentary metagenomes.</title>
        <authorList>
            <person name="Kawai M."/>
            <person name="Futagami T."/>
            <person name="Toyoda A."/>
            <person name="Takaki Y."/>
            <person name="Nishi S."/>
            <person name="Hori S."/>
            <person name="Arai W."/>
            <person name="Tsubouchi T."/>
            <person name="Morono Y."/>
            <person name="Uchiyama I."/>
            <person name="Ito T."/>
            <person name="Fujiyama A."/>
            <person name="Inagaki F."/>
            <person name="Takami H."/>
        </authorList>
    </citation>
    <scope>NUCLEOTIDE SEQUENCE</scope>
    <source>
        <strain evidence="2">Expedition CK06-06</strain>
    </source>
</reference>